<evidence type="ECO:0000256" key="8">
    <source>
        <dbReference type="ARBA" id="ARBA00023224"/>
    </source>
</evidence>
<evidence type="ECO:0000259" key="11">
    <source>
        <dbReference type="PROSITE" id="PS50262"/>
    </source>
</evidence>
<keyword evidence="7" id="KW-0675">Receptor</keyword>
<sequence>MQTPADTTTTTVLLRKMLVAQQQSDDYNSSAPWSSIASTTTTIDHANPSLLVFPMGALTVLALLANTALTVYIVWRRLYHNYVSSQFILHLCLTNIVGLSVLVPLFCVNLWSGNNLWENNHLMCRMQTFMMCSVWTVIHFMTLCIAGVHLLTFARIHYAQLFGLPPGSLCTLAWIAAFAVALPSLTNSHIVVYDPALRHCVWGSTDYSYKFLAYMLILCVLIPSILSYYCYIKVLKILYHSPIVFQSIGLYKSRFLVYAFLMGPLYQAPFYIITMSGTWRFGHGSVVPVLAMFLGYAPSMMAPFVYGLSLFQMKEEDMAMTARAHKTMNTATYHPHHHHNQQQQQHQLNNCSNNSGATQGARAQLL</sequence>
<feature type="transmembrane region" description="Helical" evidence="10">
    <location>
        <begin position="161"/>
        <end position="182"/>
    </location>
</feature>
<evidence type="ECO:0000313" key="12">
    <source>
        <dbReference type="EMBL" id="KAL3101690.1"/>
    </source>
</evidence>
<dbReference type="Gene3D" id="1.20.1070.10">
    <property type="entry name" value="Rhodopsin 7-helix transmembrane proteins"/>
    <property type="match status" value="1"/>
</dbReference>
<feature type="transmembrane region" description="Helical" evidence="10">
    <location>
        <begin position="133"/>
        <end position="154"/>
    </location>
</feature>
<evidence type="ECO:0000256" key="1">
    <source>
        <dbReference type="ARBA" id="ARBA00004651"/>
    </source>
</evidence>
<dbReference type="Proteomes" id="UP001620626">
    <property type="component" value="Unassembled WGS sequence"/>
</dbReference>
<evidence type="ECO:0000256" key="6">
    <source>
        <dbReference type="ARBA" id="ARBA00023136"/>
    </source>
</evidence>
<gene>
    <name evidence="12" type="ORF">niasHT_024823</name>
</gene>
<keyword evidence="8" id="KW-0807">Transducer</keyword>
<keyword evidence="2" id="KW-1003">Cell membrane</keyword>
<evidence type="ECO:0000256" key="3">
    <source>
        <dbReference type="ARBA" id="ARBA00022692"/>
    </source>
</evidence>
<dbReference type="PROSITE" id="PS50262">
    <property type="entry name" value="G_PROTEIN_RECEP_F1_2"/>
    <property type="match status" value="1"/>
</dbReference>
<reference evidence="12 13" key="1">
    <citation type="submission" date="2024-10" db="EMBL/GenBank/DDBJ databases">
        <authorList>
            <person name="Kim D."/>
        </authorList>
    </citation>
    <scope>NUCLEOTIDE SEQUENCE [LARGE SCALE GENOMIC DNA]</scope>
    <source>
        <strain evidence="12">BH-2024</strain>
    </source>
</reference>
<keyword evidence="4 10" id="KW-1133">Transmembrane helix</keyword>
<feature type="transmembrane region" description="Helical" evidence="10">
    <location>
        <begin position="255"/>
        <end position="274"/>
    </location>
</feature>
<feature type="transmembrane region" description="Helical" evidence="10">
    <location>
        <begin position="286"/>
        <end position="311"/>
    </location>
</feature>
<dbReference type="InterPro" id="IPR017452">
    <property type="entry name" value="GPCR_Rhodpsn_7TM"/>
</dbReference>
<keyword evidence="13" id="KW-1185">Reference proteome</keyword>
<protein>
    <recommendedName>
        <fullName evidence="11">G-protein coupled receptors family 1 profile domain-containing protein</fullName>
    </recommendedName>
</protein>
<evidence type="ECO:0000256" key="2">
    <source>
        <dbReference type="ARBA" id="ARBA00022475"/>
    </source>
</evidence>
<organism evidence="12 13">
    <name type="scientific">Heterodera trifolii</name>
    <dbReference type="NCBI Taxonomy" id="157864"/>
    <lineage>
        <taxon>Eukaryota</taxon>
        <taxon>Metazoa</taxon>
        <taxon>Ecdysozoa</taxon>
        <taxon>Nematoda</taxon>
        <taxon>Chromadorea</taxon>
        <taxon>Rhabditida</taxon>
        <taxon>Tylenchina</taxon>
        <taxon>Tylenchomorpha</taxon>
        <taxon>Tylenchoidea</taxon>
        <taxon>Heteroderidae</taxon>
        <taxon>Heteroderinae</taxon>
        <taxon>Heterodera</taxon>
    </lineage>
</organism>
<evidence type="ECO:0000256" key="4">
    <source>
        <dbReference type="ARBA" id="ARBA00022989"/>
    </source>
</evidence>
<evidence type="ECO:0000256" key="9">
    <source>
        <dbReference type="SAM" id="MobiDB-lite"/>
    </source>
</evidence>
<evidence type="ECO:0000256" key="7">
    <source>
        <dbReference type="ARBA" id="ARBA00023170"/>
    </source>
</evidence>
<keyword evidence="5" id="KW-0297">G-protein coupled receptor</keyword>
<dbReference type="PANTHER" id="PTHR22752:SF1">
    <property type="entry name" value="G-PROTEIN COUPLED RECEPTOR 176"/>
    <property type="match status" value="1"/>
</dbReference>
<evidence type="ECO:0000256" key="5">
    <source>
        <dbReference type="ARBA" id="ARBA00023040"/>
    </source>
</evidence>
<feature type="compositionally biased region" description="Polar residues" evidence="9">
    <location>
        <begin position="348"/>
        <end position="358"/>
    </location>
</feature>
<dbReference type="PANTHER" id="PTHR22752">
    <property type="entry name" value="G PROTEIN-COUPLED RECEPTOR"/>
    <property type="match status" value="1"/>
</dbReference>
<feature type="transmembrane region" description="Helical" evidence="10">
    <location>
        <begin position="211"/>
        <end position="234"/>
    </location>
</feature>
<dbReference type="SUPFAM" id="SSF81321">
    <property type="entry name" value="Family A G protein-coupled receptor-like"/>
    <property type="match status" value="1"/>
</dbReference>
<feature type="transmembrane region" description="Helical" evidence="10">
    <location>
        <begin position="87"/>
        <end position="113"/>
    </location>
</feature>
<dbReference type="GO" id="GO:0005886">
    <property type="term" value="C:plasma membrane"/>
    <property type="evidence" value="ECO:0007669"/>
    <property type="project" value="UniProtKB-SubCell"/>
</dbReference>
<keyword evidence="3 10" id="KW-0812">Transmembrane</keyword>
<proteinExistence type="predicted"/>
<accession>A0ABD2KFH1</accession>
<keyword evidence="6 10" id="KW-0472">Membrane</keyword>
<dbReference type="EMBL" id="JBICBT010000768">
    <property type="protein sequence ID" value="KAL3101690.1"/>
    <property type="molecule type" value="Genomic_DNA"/>
</dbReference>
<dbReference type="AlphaFoldDB" id="A0ABD2KFH1"/>
<feature type="transmembrane region" description="Helical" evidence="10">
    <location>
        <begin position="51"/>
        <end position="75"/>
    </location>
</feature>
<dbReference type="CDD" id="cd00637">
    <property type="entry name" value="7tm_classA_rhodopsin-like"/>
    <property type="match status" value="1"/>
</dbReference>
<comment type="subcellular location">
    <subcellularLocation>
        <location evidence="1">Cell membrane</location>
        <topology evidence="1">Multi-pass membrane protein</topology>
    </subcellularLocation>
</comment>
<feature type="domain" description="G-protein coupled receptors family 1 profile" evidence="11">
    <location>
        <begin position="66"/>
        <end position="306"/>
    </location>
</feature>
<feature type="region of interest" description="Disordered" evidence="9">
    <location>
        <begin position="333"/>
        <end position="366"/>
    </location>
</feature>
<comment type="caution">
    <text evidence="12">The sequence shown here is derived from an EMBL/GenBank/DDBJ whole genome shotgun (WGS) entry which is preliminary data.</text>
</comment>
<name>A0ABD2KFH1_9BILA</name>
<evidence type="ECO:0000256" key="10">
    <source>
        <dbReference type="SAM" id="Phobius"/>
    </source>
</evidence>
<dbReference type="GO" id="GO:0004930">
    <property type="term" value="F:G protein-coupled receptor activity"/>
    <property type="evidence" value="ECO:0007669"/>
    <property type="project" value="UniProtKB-KW"/>
</dbReference>
<evidence type="ECO:0000313" key="13">
    <source>
        <dbReference type="Proteomes" id="UP001620626"/>
    </source>
</evidence>